<evidence type="ECO:0000256" key="2">
    <source>
        <dbReference type="SAM" id="MobiDB-lite"/>
    </source>
</evidence>
<dbReference type="Pfam" id="PF25023">
    <property type="entry name" value="TEN_YD-shell"/>
    <property type="match status" value="1"/>
</dbReference>
<dbReference type="InterPro" id="IPR056823">
    <property type="entry name" value="TEN-like_YD-shell"/>
</dbReference>
<feature type="compositionally biased region" description="Gly residues" evidence="2">
    <location>
        <begin position="1874"/>
        <end position="1884"/>
    </location>
</feature>
<dbReference type="PANTHER" id="PTHR32305:SF17">
    <property type="entry name" value="TRNA NUCLEASE WAPA"/>
    <property type="match status" value="1"/>
</dbReference>
<dbReference type="InterPro" id="IPR036844">
    <property type="entry name" value="Hint_dom_sf"/>
</dbReference>
<feature type="region of interest" description="Disordered" evidence="2">
    <location>
        <begin position="1838"/>
        <end position="1895"/>
    </location>
</feature>
<name>A0A810N539_9ACTN</name>
<dbReference type="Gene3D" id="2.180.10.10">
    <property type="entry name" value="RHS repeat-associated core"/>
    <property type="match status" value="2"/>
</dbReference>
<feature type="compositionally biased region" description="Polar residues" evidence="2">
    <location>
        <begin position="1841"/>
        <end position="1851"/>
    </location>
</feature>
<keyword evidence="1" id="KW-0677">Repeat</keyword>
<dbReference type="InterPro" id="IPR003587">
    <property type="entry name" value="Hint_dom_N"/>
</dbReference>
<dbReference type="Proteomes" id="UP000680866">
    <property type="component" value="Chromosome"/>
</dbReference>
<dbReference type="PROSITE" id="PS50818">
    <property type="entry name" value="INTEIN_C_TER"/>
    <property type="match status" value="1"/>
</dbReference>
<reference evidence="4" key="1">
    <citation type="submission" date="2020-08" db="EMBL/GenBank/DDBJ databases">
        <title>Whole genome shotgun sequence of Polymorphospora rubra NBRC 101157.</title>
        <authorList>
            <person name="Komaki H."/>
            <person name="Tamura T."/>
        </authorList>
    </citation>
    <scope>NUCLEOTIDE SEQUENCE</scope>
    <source>
        <strain evidence="4">NBRC 101157</strain>
    </source>
</reference>
<dbReference type="NCBIfam" id="TIGR01443">
    <property type="entry name" value="intein_Cterm"/>
    <property type="match status" value="1"/>
</dbReference>
<proteinExistence type="predicted"/>
<dbReference type="InterPro" id="IPR030934">
    <property type="entry name" value="Intein_C"/>
</dbReference>
<evidence type="ECO:0000259" key="3">
    <source>
        <dbReference type="SMART" id="SM00306"/>
    </source>
</evidence>
<sequence length="2294" mass="244477">MDVVASKPLFTATVMRRVGRISRRIGGAVAVGVAATLLVGTPGSAEPGSQWRAPEGRDVTGVAVAPVDHKVRPVWTAGDREVHKTPQVDWPTPGTATVDVAGAARARGADAMGAKAGDLPVWVSEVSEQAGQRAVDGTPSVPVGKVTVEVADRASAARAGVSGVVLRVGRADGMRAGGAVAVAVDYSKFARAYGGAWASRLRLVTLPDGTPLDSTNDLASSTVSAVVPLSATGASAVALTSSASGDNGDYTATSLSAAGKWQVSQQTGDFSWSNTIRVVPGVGGPEPTLQMSYSSGSVDGRTGGTNTQGSWLGDGWEMWPGYVERKYKPCDLDKTAVGGVTPNNTSYHGGDQCWGKPDGNATMSLNGRATELVKSTGNTWKGVSDDGSKIELLKNTSFANGDDDGEYWKITTIDGTQYFFGRNTGPGGASGSAATKSVWTLPVYGNHPNEPGYTAGNFPGSRRTQAWRWNLDYVVDPHGNTMTYFYERETGAYAREDDVNKRTTYDRGGHLTRVEYGNRADAPSSTRAAARVVFDVADRCVTNCWSGSNPVAASWVDTPWDQYCSAAPCTTQTAPTFWTSKRLATIRSQVYSGSGDTYHDVESWSLRHTYLQAGGNEGEPMWLAGITRTGKVTTAGGNEVSDPEIVFDPGSEALANRVDGPQDGRSNLFRYRINTITTEAGAQIAVSYSPTECTRSNRPTPHTNTKRCFPQYYAPPGEEPTLDWFHKYVVTRVDVYDNTGGFTHEQTNYDYLDTPAWRYDDSELVEPAKRTWGDYRGYSRVRVRTGLESGVQSATEYLYLRGMDGDKQLSGTRDVWITDSQGTSIEDHDAYSGMLREQTTLLGHDGPWISGTIYTPVRQGPNATAGPLNAWMTNTGTTRTRTKLADGSTRWTKTVTTFNSDNLPTQTDEFGDEATASDDVCTRTWYARNANNWMLDKVKRTERVGVNCAATPALPGDMIASTRTTYDDVDNNWNADLPERGIVAKVENISSWSGTTPVWTTSARTEYDANGRATDAYDALGRVTSTDFTPSTSGPVTTVEVTNAAGHTATTTMVPAWKLPATIVGENGSRTDMTYDGLGRLLKVWGPGRAKATFPNAPNAEFTYLPRTTQPTAVISKQLTPSVTPTYFTSITLYDGLLRERQSQTQAPGGGRIITDTVYDSRGLVEWASVPYYDKSGNAPDTTLVGGVGTPAVPAHTENVYDGAGRLTNAIFKTNLTEKWRTVTTHHGDRTTVTPPDGGTATTAIVDALGRTTELRQYKNPAAAGSNDPSTYTSISYAYSRRDELVAMTDAAGNTWRYTYDQLGRQVSEEDPDQGVNTTSYDAAGQPVTRTDARNVTLAYTYDALGRPTSLRDGSTTGPKRAEWVYDTLTNGVGKLTESIRYEPAGSTNAYTTRVNGYDAAGRPTGSSVTIPASEAGLCAAGTLTPCTYTTGVTYRPNGAPATSSLPAAAGLASENLVHGYNDVGLDNGVVSTTHIQVYTGITYNKLGQVIEQRLGGSSSPLVLVDDFDEATGRRTTSTATPHAKPPVFDFAYTYDDAGNLTKIADTPVGGAADTQCYTYDHLRRLSNAWTPSSNDCDATRTVAGLGGPAPYWHSYTYDDTGNRLTETRHATTNTVHTYQHPTPGGPAGSKPHAVTSITTTGPNPATKTYTYDAAGNTTSRPGPTGTQTLTWNNEGKLDTVTEGADDTTYLYDADGNRLIRRDPDGATLYLPGGTEVRKDNSATATATRYYSSAAGTIAVRDNSGNLNWLAADHHGTAEATVDKNTLNASRRRTLPFGEERGTTTGTWPTVMDKGFVGGIKDDTGLTHIGARHYDPTIGRFISVDPIIDHADPQQWHGYAYSNNNPTTYSDPTGLKHDSPTRDGGGPPPSGDKPTGGGGEGGGPTTVTDTNKNNNKPWWQKIGSGIYSGAKQAIYDPFVAAFNTVVDGWTSTINNGQAVLDGRMTITDFATEAAITLGTNYVTALVSPVVGVYDAYAGLLGTWGHIANGDWEGAAESWTKGAIAGASLAAGGRAGIKSPGCDNSFLPATLVLMADGTTKPIAALAVGDEVLATDPEAGVTVAKPVAAVIVGDGIKSLVKIITDAGEAQERDEILIATGDHPFWVASQGAWRDAIDLRSGDELLAPDGGRVRVVGTAAYKEIATVYNLTVADVHTYYVSAGDAPVLVHNCGSSPALKGDPYHPDVVEQRIADGRQRWSETPKEVHLTVNGIESGAVTQRVTSAGRDWYKANGNKSSPWYAATIFTGVGSATTKTRVLVRSDGAVGFVLGHNYKNVIGYGYARLPQRYVQPPPGWS</sequence>
<dbReference type="SUPFAM" id="SSF51294">
    <property type="entry name" value="Hedgehog/intein (Hint) domain"/>
    <property type="match status" value="1"/>
</dbReference>
<feature type="compositionally biased region" description="Polar residues" evidence="2">
    <location>
        <begin position="1636"/>
        <end position="1647"/>
    </location>
</feature>
<dbReference type="NCBIfam" id="TIGR03696">
    <property type="entry name" value="Rhs_assc_core"/>
    <property type="match status" value="1"/>
</dbReference>
<evidence type="ECO:0000256" key="1">
    <source>
        <dbReference type="ARBA" id="ARBA00022737"/>
    </source>
</evidence>
<feature type="domain" description="Hint" evidence="3">
    <location>
        <begin position="2022"/>
        <end position="2126"/>
    </location>
</feature>
<dbReference type="SMART" id="SM00306">
    <property type="entry name" value="HintN"/>
    <property type="match status" value="1"/>
</dbReference>
<protein>
    <recommendedName>
        <fullName evidence="3">Hint domain-containing protein</fullName>
    </recommendedName>
</protein>
<dbReference type="NCBIfam" id="TIGR01643">
    <property type="entry name" value="YD_repeat_2x"/>
    <property type="match status" value="2"/>
</dbReference>
<dbReference type="CDD" id="cd00081">
    <property type="entry name" value="Hint"/>
    <property type="match status" value="1"/>
</dbReference>
<dbReference type="Pfam" id="PF07591">
    <property type="entry name" value="PT-HINT"/>
    <property type="match status" value="1"/>
</dbReference>
<dbReference type="PANTHER" id="PTHR32305">
    <property type="match status" value="1"/>
</dbReference>
<feature type="region of interest" description="Disordered" evidence="2">
    <location>
        <begin position="1620"/>
        <end position="1647"/>
    </location>
</feature>
<dbReference type="EMBL" id="AP023359">
    <property type="protein sequence ID" value="BCJ68417.1"/>
    <property type="molecule type" value="Genomic_DNA"/>
</dbReference>
<evidence type="ECO:0000313" key="4">
    <source>
        <dbReference type="EMBL" id="BCJ68417.1"/>
    </source>
</evidence>
<gene>
    <name evidence="4" type="ORF">Prubr_54380</name>
</gene>
<dbReference type="KEGG" id="pry:Prubr_54380"/>
<feature type="compositionally biased region" description="Low complexity" evidence="2">
    <location>
        <begin position="1885"/>
        <end position="1895"/>
    </location>
</feature>
<organism evidence="4 5">
    <name type="scientific">Polymorphospora rubra</name>
    <dbReference type="NCBI Taxonomy" id="338584"/>
    <lineage>
        <taxon>Bacteria</taxon>
        <taxon>Bacillati</taxon>
        <taxon>Actinomycetota</taxon>
        <taxon>Actinomycetes</taxon>
        <taxon>Micromonosporales</taxon>
        <taxon>Micromonosporaceae</taxon>
        <taxon>Polymorphospora</taxon>
    </lineage>
</organism>
<dbReference type="InterPro" id="IPR006530">
    <property type="entry name" value="YD"/>
</dbReference>
<keyword evidence="5" id="KW-1185">Reference proteome</keyword>
<accession>A0A810N539</accession>
<dbReference type="Gene3D" id="2.170.16.10">
    <property type="entry name" value="Hedgehog/Intein (Hint) domain"/>
    <property type="match status" value="1"/>
</dbReference>
<evidence type="ECO:0000313" key="5">
    <source>
        <dbReference type="Proteomes" id="UP000680866"/>
    </source>
</evidence>
<dbReference type="InterPro" id="IPR022385">
    <property type="entry name" value="Rhs_assc_core"/>
</dbReference>
<dbReference type="InterPro" id="IPR031325">
    <property type="entry name" value="RHS_repeat"/>
</dbReference>
<dbReference type="Pfam" id="PF05593">
    <property type="entry name" value="RHS_repeat"/>
    <property type="match status" value="2"/>
</dbReference>
<dbReference type="InterPro" id="IPR050708">
    <property type="entry name" value="T6SS_VgrG/RHS"/>
</dbReference>